<evidence type="ECO:0000313" key="6">
    <source>
        <dbReference type="Ensembl" id="ENSPNAP00000027196.2"/>
    </source>
</evidence>
<dbReference type="PROSITE" id="PS51720">
    <property type="entry name" value="G_AIG1"/>
    <property type="match status" value="1"/>
</dbReference>
<dbReference type="GO" id="GO:0005525">
    <property type="term" value="F:GTP binding"/>
    <property type="evidence" value="ECO:0007669"/>
    <property type="project" value="UniProtKB-KW"/>
</dbReference>
<protein>
    <recommendedName>
        <fullName evidence="5">AIG1-type G domain-containing protein</fullName>
    </recommendedName>
</protein>
<dbReference type="Gene3D" id="3.40.50.300">
    <property type="entry name" value="P-loop containing nucleotide triphosphate hydrolases"/>
    <property type="match status" value="1"/>
</dbReference>
<comment type="similarity">
    <text evidence="1">Belongs to the TRAFAC class TrmE-Era-EngA-EngB-Septin-like GTPase superfamily. AIG1/Toc34/Toc159-like paraseptin GTPase family. IAN subfamily.</text>
</comment>
<dbReference type="PANTHER" id="PTHR10903:SF188">
    <property type="entry name" value="GTPASE IMAP FAMILY MEMBER 2-LIKE-RELATED"/>
    <property type="match status" value="1"/>
</dbReference>
<dbReference type="Pfam" id="PF04548">
    <property type="entry name" value="AIG1"/>
    <property type="match status" value="1"/>
</dbReference>
<dbReference type="FunFam" id="3.40.50.300:FF:002274">
    <property type="entry name" value="Si:dkeyp-69e1.8"/>
    <property type="match status" value="1"/>
</dbReference>
<proteinExistence type="inferred from homology"/>
<evidence type="ECO:0000256" key="1">
    <source>
        <dbReference type="ARBA" id="ARBA00008535"/>
    </source>
</evidence>
<feature type="domain" description="AIG1-type G" evidence="5">
    <location>
        <begin position="16"/>
        <end position="199"/>
    </location>
</feature>
<keyword evidence="3" id="KW-0342">GTP-binding</keyword>
<keyword evidence="4" id="KW-0175">Coiled coil</keyword>
<keyword evidence="7" id="KW-1185">Reference proteome</keyword>
<sequence length="309" mass="34929">MNNSLSVCAGSSKSPDDTLRIVLLGKTGVGKSATGNTMLGKDTVEINRRQITVTDTPGLFDTSVSNVEITKEITKCISMAAPGPHVFLLVLKVGQRFTQEEKDTVNMIKETFGEKCKMYTMVLFTRGDELKGKTIEQYVDKATPDLKKMLYEFGNRFHVFNNTNKSSYAQVIALLDKIDSMVAANAGSCYTNEMFERVEKDLQEEQKRILKEREEEIEIVRKEMKPKKTNEIIQFIFSFTHTLLPDCLAFNTIITAQDLLITTACFCKLGQFTLSYRRPLIWDCLPPYLNTCTCLISFTKQIKACLLSL</sequence>
<evidence type="ECO:0000259" key="5">
    <source>
        <dbReference type="PROSITE" id="PS51720"/>
    </source>
</evidence>
<dbReference type="PANTHER" id="PTHR10903">
    <property type="entry name" value="GTPASE, IMAP FAMILY MEMBER-RELATED"/>
    <property type="match status" value="1"/>
</dbReference>
<dbReference type="Ensembl" id="ENSPNAT00000003242.2">
    <property type="protein sequence ID" value="ENSPNAP00000027196.2"/>
    <property type="gene ID" value="ENSPNAG00000012614.2"/>
</dbReference>
<organism evidence="6 7">
    <name type="scientific">Pygocentrus nattereri</name>
    <name type="common">Red-bellied piranha</name>
    <dbReference type="NCBI Taxonomy" id="42514"/>
    <lineage>
        <taxon>Eukaryota</taxon>
        <taxon>Metazoa</taxon>
        <taxon>Chordata</taxon>
        <taxon>Craniata</taxon>
        <taxon>Vertebrata</taxon>
        <taxon>Euteleostomi</taxon>
        <taxon>Actinopterygii</taxon>
        <taxon>Neopterygii</taxon>
        <taxon>Teleostei</taxon>
        <taxon>Ostariophysi</taxon>
        <taxon>Characiformes</taxon>
        <taxon>Characoidei</taxon>
        <taxon>Pygocentrus</taxon>
    </lineage>
</organism>
<dbReference type="AlphaFoldDB" id="A0A3B4DVV4"/>
<reference evidence="6 7" key="1">
    <citation type="submission" date="2020-10" db="EMBL/GenBank/DDBJ databases">
        <title>Pygocentrus nattereri (red-bellied piranha) genome, fPygNat1, primary haplotype.</title>
        <authorList>
            <person name="Myers G."/>
            <person name="Meyer A."/>
            <person name="Karagic N."/>
            <person name="Pippel M."/>
            <person name="Winkler S."/>
            <person name="Tracey A."/>
            <person name="Wood J."/>
            <person name="Formenti G."/>
            <person name="Howe K."/>
            <person name="Fedrigo O."/>
            <person name="Jarvis E.D."/>
        </authorList>
    </citation>
    <scope>NUCLEOTIDE SEQUENCE [LARGE SCALE GENOMIC DNA]</scope>
</reference>
<dbReference type="InterPro" id="IPR027417">
    <property type="entry name" value="P-loop_NTPase"/>
</dbReference>
<keyword evidence="2" id="KW-0547">Nucleotide-binding</keyword>
<feature type="coiled-coil region" evidence="4">
    <location>
        <begin position="195"/>
        <end position="223"/>
    </location>
</feature>
<accession>A0A3B4DVV4</accession>
<evidence type="ECO:0000256" key="3">
    <source>
        <dbReference type="ARBA" id="ARBA00023134"/>
    </source>
</evidence>
<dbReference type="InterPro" id="IPR006703">
    <property type="entry name" value="G_AIG1"/>
</dbReference>
<dbReference type="OMA" id="MESAECE"/>
<dbReference type="STRING" id="42514.ENSPNAP00000027196"/>
<name>A0A3B4DVV4_PYGNA</name>
<evidence type="ECO:0000256" key="2">
    <source>
        <dbReference type="ARBA" id="ARBA00022741"/>
    </source>
</evidence>
<dbReference type="InterPro" id="IPR045058">
    <property type="entry name" value="GIMA/IAN/Toc"/>
</dbReference>
<evidence type="ECO:0000313" key="7">
    <source>
        <dbReference type="Proteomes" id="UP001501920"/>
    </source>
</evidence>
<dbReference type="SUPFAM" id="SSF52540">
    <property type="entry name" value="P-loop containing nucleoside triphosphate hydrolases"/>
    <property type="match status" value="1"/>
</dbReference>
<dbReference type="Proteomes" id="UP001501920">
    <property type="component" value="Chromosome 12"/>
</dbReference>
<dbReference type="GeneTree" id="ENSGT01120000271858"/>
<reference evidence="6" key="2">
    <citation type="submission" date="2025-08" db="UniProtKB">
        <authorList>
            <consortium name="Ensembl"/>
        </authorList>
    </citation>
    <scope>IDENTIFICATION</scope>
</reference>
<reference evidence="6" key="3">
    <citation type="submission" date="2025-09" db="UniProtKB">
        <authorList>
            <consortium name="Ensembl"/>
        </authorList>
    </citation>
    <scope>IDENTIFICATION</scope>
</reference>
<evidence type="ECO:0000256" key="4">
    <source>
        <dbReference type="SAM" id="Coils"/>
    </source>
</evidence>
<dbReference type="CDD" id="cd01852">
    <property type="entry name" value="AIG1"/>
    <property type="match status" value="1"/>
</dbReference>